<dbReference type="PANTHER" id="PTHR42887">
    <property type="entry name" value="OS12G0638800 PROTEIN"/>
    <property type="match status" value="1"/>
</dbReference>
<dbReference type="Gene3D" id="1.10.8.260">
    <property type="entry name" value="HI0933 insert domain-like"/>
    <property type="match status" value="1"/>
</dbReference>
<dbReference type="SUPFAM" id="SSF51905">
    <property type="entry name" value="FAD/NAD(P)-binding domain"/>
    <property type="match status" value="1"/>
</dbReference>
<dbReference type="Gene3D" id="2.40.30.10">
    <property type="entry name" value="Translation factors"/>
    <property type="match status" value="1"/>
</dbReference>
<evidence type="ECO:0000259" key="5">
    <source>
        <dbReference type="Pfam" id="PF22780"/>
    </source>
</evidence>
<evidence type="ECO:0000256" key="1">
    <source>
        <dbReference type="ARBA" id="ARBA00001974"/>
    </source>
</evidence>
<dbReference type="Pfam" id="PF22780">
    <property type="entry name" value="HI0933_like_1st"/>
    <property type="match status" value="1"/>
</dbReference>
<name>A0A644UQF9_9ZZZZ</name>
<evidence type="ECO:0000259" key="4">
    <source>
        <dbReference type="Pfam" id="PF03486"/>
    </source>
</evidence>
<dbReference type="Pfam" id="PF03486">
    <property type="entry name" value="HI0933_like"/>
    <property type="match status" value="1"/>
</dbReference>
<dbReference type="PANTHER" id="PTHR42887:SF2">
    <property type="entry name" value="OS12G0638800 PROTEIN"/>
    <property type="match status" value="1"/>
</dbReference>
<dbReference type="AlphaFoldDB" id="A0A644UQF9"/>
<protein>
    <recommendedName>
        <fullName evidence="7">Ferredoxin--NADP reductase</fullName>
    </recommendedName>
</protein>
<keyword evidence="2" id="KW-0285">Flavoprotein</keyword>
<gene>
    <name evidence="6" type="ORF">SDC9_27068</name>
</gene>
<keyword evidence="3" id="KW-0274">FAD</keyword>
<dbReference type="PRINTS" id="PR00368">
    <property type="entry name" value="FADPNR"/>
</dbReference>
<dbReference type="NCBIfam" id="TIGR00275">
    <property type="entry name" value="aminoacetone oxidase family FAD-binding enzyme"/>
    <property type="match status" value="1"/>
</dbReference>
<organism evidence="6">
    <name type="scientific">bioreactor metagenome</name>
    <dbReference type="NCBI Taxonomy" id="1076179"/>
    <lineage>
        <taxon>unclassified sequences</taxon>
        <taxon>metagenomes</taxon>
        <taxon>ecological metagenomes</taxon>
    </lineage>
</organism>
<dbReference type="EMBL" id="VSSQ01000146">
    <property type="protein sequence ID" value="MPL81154.1"/>
    <property type="molecule type" value="Genomic_DNA"/>
</dbReference>
<evidence type="ECO:0000313" key="6">
    <source>
        <dbReference type="EMBL" id="MPL81154.1"/>
    </source>
</evidence>
<dbReference type="InterPro" id="IPR023166">
    <property type="entry name" value="BaiN-like_dom_sf"/>
</dbReference>
<dbReference type="InterPro" id="IPR055178">
    <property type="entry name" value="RsdA/BaiN/AoA(So)-like_dom"/>
</dbReference>
<evidence type="ECO:0000256" key="2">
    <source>
        <dbReference type="ARBA" id="ARBA00022630"/>
    </source>
</evidence>
<sequence length="408" mass="44412">MDKTPDYDTIIIGAGPAGLFAAANIRNARTLILEKKELPGRKLMISGSGQCNFTHAGPLKDFFTHYGDNHSFLKPALKSFTNRDTIAWFEKSGLEIITDKNGKVFPRSLKAAEVLNTLLNDCRVRQTEIRTGSQVSAINTDKNHFSIKTDFRAFTCKNLIIATGGLSYPSTGSSGDGYAFARKMGHTLVEPRPALSPVFVKDYQFASISGVSLDYVLIRLFRDNKEIRSHRGDTGFTHKGLSGPGILDFSRYFRNGDTLKINLSNLEEAAFEKQFTSLAGSNGNLPVSAFFKNSCMPRSLVRAIIGISGISPDKPMAEISKKSRKALAELCCSHPFVIDKIAGFSTAMATSGGISLDEVDPLTMESKIVKNLFFAGEVLDIDGDTGGYNIQAAFSTAWMAAQAINSSR</sequence>
<dbReference type="Gene3D" id="3.50.50.60">
    <property type="entry name" value="FAD/NAD(P)-binding domain"/>
    <property type="match status" value="1"/>
</dbReference>
<proteinExistence type="predicted"/>
<evidence type="ECO:0008006" key="7">
    <source>
        <dbReference type="Google" id="ProtNLM"/>
    </source>
</evidence>
<comment type="caution">
    <text evidence="6">The sequence shown here is derived from an EMBL/GenBank/DDBJ whole genome shotgun (WGS) entry which is preliminary data.</text>
</comment>
<feature type="domain" description="RsdA/BaiN/AoA(So)-like Rossmann fold-like" evidence="4">
    <location>
        <begin position="8"/>
        <end position="402"/>
    </location>
</feature>
<comment type="cofactor">
    <cofactor evidence="1">
        <name>FAD</name>
        <dbReference type="ChEBI" id="CHEBI:57692"/>
    </cofactor>
</comment>
<dbReference type="SUPFAM" id="SSF160996">
    <property type="entry name" value="HI0933 insert domain-like"/>
    <property type="match status" value="1"/>
</dbReference>
<dbReference type="InterPro" id="IPR057661">
    <property type="entry name" value="RsdA/BaiN/AoA(So)_Rossmann"/>
</dbReference>
<dbReference type="InterPro" id="IPR036188">
    <property type="entry name" value="FAD/NAD-bd_sf"/>
</dbReference>
<dbReference type="InterPro" id="IPR004792">
    <property type="entry name" value="BaiN-like"/>
</dbReference>
<feature type="domain" description="RsdA/BaiN/AoA(So)-like insert" evidence="5">
    <location>
        <begin position="192"/>
        <end position="348"/>
    </location>
</feature>
<reference evidence="6" key="1">
    <citation type="submission" date="2019-08" db="EMBL/GenBank/DDBJ databases">
        <authorList>
            <person name="Kucharzyk K."/>
            <person name="Murdoch R.W."/>
            <person name="Higgins S."/>
            <person name="Loffler F."/>
        </authorList>
    </citation>
    <scope>NUCLEOTIDE SEQUENCE</scope>
</reference>
<evidence type="ECO:0000256" key="3">
    <source>
        <dbReference type="ARBA" id="ARBA00022827"/>
    </source>
</evidence>
<accession>A0A644UQF9</accession>